<feature type="domain" description="PsbP C-terminal" evidence="2">
    <location>
        <begin position="146"/>
        <end position="298"/>
    </location>
</feature>
<evidence type="ECO:0000259" key="2">
    <source>
        <dbReference type="Pfam" id="PF01789"/>
    </source>
</evidence>
<feature type="signal peptide" evidence="1">
    <location>
        <begin position="1"/>
        <end position="23"/>
    </location>
</feature>
<dbReference type="GO" id="GO:0019898">
    <property type="term" value="C:extrinsic component of membrane"/>
    <property type="evidence" value="ECO:0007669"/>
    <property type="project" value="InterPro"/>
</dbReference>
<dbReference type="AlphaFoldDB" id="A0AA41RRH3"/>
<sequence>MAEAIISKLTFLLSSHFLSSSSSTSTRWNPAQCMVSRSSICDYSPLKKSGFKQQIILSCSQSHEVIQSQEEANKKIHYASPREYLGVGCETDKDTLNKLRGDCSRRRLFVSLILVAAASALPMTNTSTGVMAAAQENQLQQSLTIDRYTDADEGFTLLKPSSWMKVEKAGATVLFEDTNNKKNNLGIVVSPVRLSSLGEFGSPEFVADKLIQAEKRKESTKNAQVIGVAERLGHGGLQVYEFEYMLDSTRGGVKRIFSAAFVASKKLYLLNIAYADPPENPLDTSSKMILEQVLHSFDTSGAVEIM</sequence>
<comment type="caution">
    <text evidence="3">The sequence shown here is derived from an EMBL/GenBank/DDBJ whole genome shotgun (WGS) entry which is preliminary data.</text>
</comment>
<accession>A0AA41RRH3</accession>
<gene>
    <name evidence="3" type="ORF">MKW94_018657</name>
</gene>
<keyword evidence="1" id="KW-0732">Signal</keyword>
<feature type="chain" id="PRO_5041251678" description="PsbP C-terminal domain-containing protein" evidence="1">
    <location>
        <begin position="24"/>
        <end position="306"/>
    </location>
</feature>
<reference evidence="3" key="1">
    <citation type="submission" date="2022-03" db="EMBL/GenBank/DDBJ databases">
        <title>A functionally conserved STORR gene fusion in Papaver species that diverged 16.8 million years ago.</title>
        <authorList>
            <person name="Catania T."/>
        </authorList>
    </citation>
    <scope>NUCLEOTIDE SEQUENCE</scope>
    <source>
        <strain evidence="3">S-191538</strain>
    </source>
</reference>
<dbReference type="Proteomes" id="UP001177140">
    <property type="component" value="Unassembled WGS sequence"/>
</dbReference>
<evidence type="ECO:0000256" key="1">
    <source>
        <dbReference type="SAM" id="SignalP"/>
    </source>
</evidence>
<dbReference type="PANTHER" id="PTHR31407">
    <property type="match status" value="1"/>
</dbReference>
<dbReference type="PANTHER" id="PTHR31407:SF3">
    <property type="entry name" value="PSBP DOMAIN-CONTAINING PROTEIN 2, CHLOROPLASTIC"/>
    <property type="match status" value="1"/>
</dbReference>
<evidence type="ECO:0000313" key="3">
    <source>
        <dbReference type="EMBL" id="MCL7022679.1"/>
    </source>
</evidence>
<dbReference type="EMBL" id="JAJJMA010013754">
    <property type="protein sequence ID" value="MCL7022679.1"/>
    <property type="molecule type" value="Genomic_DNA"/>
</dbReference>
<dbReference type="GO" id="GO:0015979">
    <property type="term" value="P:photosynthesis"/>
    <property type="evidence" value="ECO:0007669"/>
    <property type="project" value="InterPro"/>
</dbReference>
<dbReference type="GO" id="GO:0009654">
    <property type="term" value="C:photosystem II oxygen evolving complex"/>
    <property type="evidence" value="ECO:0007669"/>
    <property type="project" value="InterPro"/>
</dbReference>
<organism evidence="3 4">
    <name type="scientific">Papaver nudicaule</name>
    <name type="common">Iceland poppy</name>
    <dbReference type="NCBI Taxonomy" id="74823"/>
    <lineage>
        <taxon>Eukaryota</taxon>
        <taxon>Viridiplantae</taxon>
        <taxon>Streptophyta</taxon>
        <taxon>Embryophyta</taxon>
        <taxon>Tracheophyta</taxon>
        <taxon>Spermatophyta</taxon>
        <taxon>Magnoliopsida</taxon>
        <taxon>Ranunculales</taxon>
        <taxon>Papaveraceae</taxon>
        <taxon>Papaveroideae</taxon>
        <taxon>Papaver</taxon>
    </lineage>
</organism>
<protein>
    <recommendedName>
        <fullName evidence="2">PsbP C-terminal domain-containing protein</fullName>
    </recommendedName>
</protein>
<keyword evidence="4" id="KW-1185">Reference proteome</keyword>
<dbReference type="InterPro" id="IPR016123">
    <property type="entry name" value="Mog1/PsbP_a/b/a-sand"/>
</dbReference>
<name>A0AA41RRH3_PAPNU</name>
<dbReference type="GO" id="GO:0005509">
    <property type="term" value="F:calcium ion binding"/>
    <property type="evidence" value="ECO:0007669"/>
    <property type="project" value="InterPro"/>
</dbReference>
<dbReference type="Pfam" id="PF01789">
    <property type="entry name" value="PsbP"/>
    <property type="match status" value="1"/>
</dbReference>
<dbReference type="Gene3D" id="3.40.1000.10">
    <property type="entry name" value="Mog1/PsbP, alpha/beta/alpha sandwich"/>
    <property type="match status" value="1"/>
</dbReference>
<evidence type="ECO:0000313" key="4">
    <source>
        <dbReference type="Proteomes" id="UP001177140"/>
    </source>
</evidence>
<dbReference type="SUPFAM" id="SSF55724">
    <property type="entry name" value="Mog1p/PsbP-like"/>
    <property type="match status" value="1"/>
</dbReference>
<dbReference type="InterPro" id="IPR002683">
    <property type="entry name" value="PsbP_C"/>
</dbReference>
<proteinExistence type="predicted"/>